<sequence>MDIVIAGAGAIGMLIGSYLCEAGMKVGFLVRKEEAARQIRENGIQRIVNGKTGTFNVEAFSDPNKLPYNVPWIVAVKYAGIKPILKLLMEKEMVHPILFVQNGMAHVEDARKSGLPELYFATVEHGAERLDVRTCSHNGVGQLKIAASKNGGIGFDFMEQAASPNFPIDYHHSADEIILRKTLINCMINPLTAMLQVRNGELLENPHCKTILLQLYEEMNNGIAEMPDILPLEDLLTVCEKTRMNHSSMLKDRMNGNVMEIDTIVTPILRLAKNNGKTLPTLALLEQMLHAINGRG</sequence>
<reference evidence="15" key="1">
    <citation type="journal article" date="2019" name="Int. J. Syst. Evol. Microbiol.">
        <title>The Global Catalogue of Microorganisms (GCM) 10K type strain sequencing project: providing services to taxonomists for standard genome sequencing and annotation.</title>
        <authorList>
            <consortium name="The Broad Institute Genomics Platform"/>
            <consortium name="The Broad Institute Genome Sequencing Center for Infectious Disease"/>
            <person name="Wu L."/>
            <person name="Ma J."/>
        </authorList>
    </citation>
    <scope>NUCLEOTIDE SEQUENCE [LARGE SCALE GENOMIC DNA]</scope>
    <source>
        <strain evidence="15">CCUG 53915</strain>
    </source>
</reference>
<dbReference type="Pfam" id="PF08546">
    <property type="entry name" value="ApbA_C"/>
    <property type="match status" value="1"/>
</dbReference>
<dbReference type="InterPro" id="IPR008927">
    <property type="entry name" value="6-PGluconate_DH-like_C_sf"/>
</dbReference>
<feature type="domain" description="Ketopantoate reductase C-terminal" evidence="13">
    <location>
        <begin position="176"/>
        <end position="292"/>
    </location>
</feature>
<evidence type="ECO:0000313" key="15">
    <source>
        <dbReference type="Proteomes" id="UP001597231"/>
    </source>
</evidence>
<accession>A0ABW3TW21</accession>
<comment type="catalytic activity">
    <reaction evidence="10 11">
        <text>(R)-pantoate + NADP(+) = 2-dehydropantoate + NADPH + H(+)</text>
        <dbReference type="Rhea" id="RHEA:16233"/>
        <dbReference type="ChEBI" id="CHEBI:11561"/>
        <dbReference type="ChEBI" id="CHEBI:15378"/>
        <dbReference type="ChEBI" id="CHEBI:15980"/>
        <dbReference type="ChEBI" id="CHEBI:57783"/>
        <dbReference type="ChEBI" id="CHEBI:58349"/>
        <dbReference type="EC" id="1.1.1.169"/>
    </reaction>
</comment>
<protein>
    <recommendedName>
        <fullName evidence="5 11">2-dehydropantoate 2-reductase</fullName>
        <ecNumber evidence="4 11">1.1.1.169</ecNumber>
    </recommendedName>
    <alternativeName>
        <fullName evidence="9 11">Ketopantoate reductase</fullName>
    </alternativeName>
</protein>
<evidence type="ECO:0000256" key="11">
    <source>
        <dbReference type="RuleBase" id="RU362068"/>
    </source>
</evidence>
<dbReference type="SUPFAM" id="SSF48179">
    <property type="entry name" value="6-phosphogluconate dehydrogenase C-terminal domain-like"/>
    <property type="match status" value="1"/>
</dbReference>
<comment type="function">
    <text evidence="1 11">Catalyzes the NADPH-dependent reduction of ketopantoate into pantoic acid.</text>
</comment>
<dbReference type="EMBL" id="JBHTLT010000016">
    <property type="protein sequence ID" value="MFD1204053.1"/>
    <property type="molecule type" value="Genomic_DNA"/>
</dbReference>
<dbReference type="Proteomes" id="UP001597231">
    <property type="component" value="Unassembled WGS sequence"/>
</dbReference>
<dbReference type="InterPro" id="IPR050838">
    <property type="entry name" value="Ketopantoate_reductase"/>
</dbReference>
<keyword evidence="8 11" id="KW-0560">Oxidoreductase</keyword>
<evidence type="ECO:0000256" key="9">
    <source>
        <dbReference type="ARBA" id="ARBA00032024"/>
    </source>
</evidence>
<gene>
    <name evidence="14" type="ORF">ACFQ38_02770</name>
</gene>
<dbReference type="InterPro" id="IPR036291">
    <property type="entry name" value="NAD(P)-bd_dom_sf"/>
</dbReference>
<evidence type="ECO:0000313" key="14">
    <source>
        <dbReference type="EMBL" id="MFD1204053.1"/>
    </source>
</evidence>
<dbReference type="SUPFAM" id="SSF51735">
    <property type="entry name" value="NAD(P)-binding Rossmann-fold domains"/>
    <property type="match status" value="1"/>
</dbReference>
<evidence type="ECO:0000256" key="6">
    <source>
        <dbReference type="ARBA" id="ARBA00022655"/>
    </source>
</evidence>
<evidence type="ECO:0000256" key="3">
    <source>
        <dbReference type="ARBA" id="ARBA00007870"/>
    </source>
</evidence>
<comment type="similarity">
    <text evidence="3 11">Belongs to the ketopantoate reductase family.</text>
</comment>
<keyword evidence="7 11" id="KW-0521">NADP</keyword>
<evidence type="ECO:0000256" key="4">
    <source>
        <dbReference type="ARBA" id="ARBA00013014"/>
    </source>
</evidence>
<evidence type="ECO:0000259" key="13">
    <source>
        <dbReference type="Pfam" id="PF08546"/>
    </source>
</evidence>
<dbReference type="Pfam" id="PF02558">
    <property type="entry name" value="ApbA"/>
    <property type="match status" value="1"/>
</dbReference>
<evidence type="ECO:0000256" key="5">
    <source>
        <dbReference type="ARBA" id="ARBA00019465"/>
    </source>
</evidence>
<name>A0ABW3TW21_9BACL</name>
<dbReference type="Gene3D" id="3.40.50.720">
    <property type="entry name" value="NAD(P)-binding Rossmann-like Domain"/>
    <property type="match status" value="1"/>
</dbReference>
<dbReference type="Gene3D" id="1.10.1040.10">
    <property type="entry name" value="N-(1-d-carboxylethyl)-l-norvaline Dehydrogenase, domain 2"/>
    <property type="match status" value="1"/>
</dbReference>
<dbReference type="InterPro" id="IPR013328">
    <property type="entry name" value="6PGD_dom2"/>
</dbReference>
<evidence type="ECO:0000256" key="8">
    <source>
        <dbReference type="ARBA" id="ARBA00023002"/>
    </source>
</evidence>
<keyword evidence="6 11" id="KW-0566">Pantothenate biosynthesis</keyword>
<dbReference type="NCBIfam" id="TIGR00745">
    <property type="entry name" value="apbA_panE"/>
    <property type="match status" value="1"/>
</dbReference>
<proteinExistence type="inferred from homology"/>
<evidence type="ECO:0000256" key="10">
    <source>
        <dbReference type="ARBA" id="ARBA00048793"/>
    </source>
</evidence>
<evidence type="ECO:0000256" key="1">
    <source>
        <dbReference type="ARBA" id="ARBA00002919"/>
    </source>
</evidence>
<evidence type="ECO:0000256" key="7">
    <source>
        <dbReference type="ARBA" id="ARBA00022857"/>
    </source>
</evidence>
<dbReference type="EC" id="1.1.1.169" evidence="4 11"/>
<keyword evidence="15" id="KW-1185">Reference proteome</keyword>
<dbReference type="InterPro" id="IPR013332">
    <property type="entry name" value="KPR_N"/>
</dbReference>
<evidence type="ECO:0000259" key="12">
    <source>
        <dbReference type="Pfam" id="PF02558"/>
    </source>
</evidence>
<dbReference type="PANTHER" id="PTHR43765:SF2">
    <property type="entry name" value="2-DEHYDROPANTOATE 2-REDUCTASE"/>
    <property type="match status" value="1"/>
</dbReference>
<comment type="pathway">
    <text evidence="2 11">Cofactor biosynthesis; (R)-pantothenate biosynthesis; (R)-pantoate from 3-methyl-2-oxobutanoate: step 2/2.</text>
</comment>
<evidence type="ECO:0000256" key="2">
    <source>
        <dbReference type="ARBA" id="ARBA00004994"/>
    </source>
</evidence>
<dbReference type="InterPro" id="IPR013752">
    <property type="entry name" value="KPA_reductase"/>
</dbReference>
<organism evidence="14 15">
    <name type="scientific">Sporosarcina contaminans</name>
    <dbReference type="NCBI Taxonomy" id="633403"/>
    <lineage>
        <taxon>Bacteria</taxon>
        <taxon>Bacillati</taxon>
        <taxon>Bacillota</taxon>
        <taxon>Bacilli</taxon>
        <taxon>Bacillales</taxon>
        <taxon>Caryophanaceae</taxon>
        <taxon>Sporosarcina</taxon>
    </lineage>
</organism>
<feature type="domain" description="Ketopantoate reductase N-terminal" evidence="12">
    <location>
        <begin position="3"/>
        <end position="148"/>
    </location>
</feature>
<dbReference type="InterPro" id="IPR003710">
    <property type="entry name" value="ApbA"/>
</dbReference>
<comment type="caution">
    <text evidence="14">The sequence shown here is derived from an EMBL/GenBank/DDBJ whole genome shotgun (WGS) entry which is preliminary data.</text>
</comment>
<dbReference type="RefSeq" id="WP_336823021.1">
    <property type="nucleotide sequence ID" value="NZ_JBHTLT010000016.1"/>
</dbReference>
<dbReference type="PANTHER" id="PTHR43765">
    <property type="entry name" value="2-DEHYDROPANTOATE 2-REDUCTASE-RELATED"/>
    <property type="match status" value="1"/>
</dbReference>